<dbReference type="Proteomes" id="UP000051236">
    <property type="component" value="Unassembled WGS sequence"/>
</dbReference>
<sequence>MQRADKVKRFKVGRAKVTLTMHHNNRQERHQAALEWVGVALIVGLIWYLKQR</sequence>
<evidence type="ECO:0000313" key="3">
    <source>
        <dbReference type="Proteomes" id="UP000051236"/>
    </source>
</evidence>
<name>X0PCV6_9LACO</name>
<keyword evidence="1" id="KW-0472">Membrane</keyword>
<feature type="transmembrane region" description="Helical" evidence="1">
    <location>
        <begin position="32"/>
        <end position="49"/>
    </location>
</feature>
<keyword evidence="1" id="KW-0812">Transmembrane</keyword>
<dbReference type="AlphaFoldDB" id="X0PCV6"/>
<keyword evidence="1" id="KW-1133">Transmembrane helix</keyword>
<organism evidence="2 3">
    <name type="scientific">Agrilactobacillus composti DSM 18527 = JCM 14202</name>
    <dbReference type="NCBI Taxonomy" id="1423734"/>
    <lineage>
        <taxon>Bacteria</taxon>
        <taxon>Bacillati</taxon>
        <taxon>Bacillota</taxon>
        <taxon>Bacilli</taxon>
        <taxon>Lactobacillales</taxon>
        <taxon>Lactobacillaceae</taxon>
        <taxon>Agrilactobacillus</taxon>
    </lineage>
</organism>
<protein>
    <submittedName>
        <fullName evidence="2">Uncharacterized protein</fullName>
    </submittedName>
</protein>
<gene>
    <name evidence="2" type="ORF">FC83_GL003099</name>
</gene>
<dbReference type="EMBL" id="AZGA01000057">
    <property type="protein sequence ID" value="KRM33026.1"/>
    <property type="molecule type" value="Genomic_DNA"/>
</dbReference>
<dbReference type="PATRIC" id="fig|1423734.3.peg.3148"/>
<evidence type="ECO:0000313" key="2">
    <source>
        <dbReference type="EMBL" id="KRM33026.1"/>
    </source>
</evidence>
<accession>X0PCV6</accession>
<keyword evidence="3" id="KW-1185">Reference proteome</keyword>
<proteinExistence type="predicted"/>
<dbReference type="RefSeq" id="WP_156405583.1">
    <property type="nucleotide sequence ID" value="NZ_AZGA01000057.1"/>
</dbReference>
<evidence type="ECO:0000256" key="1">
    <source>
        <dbReference type="SAM" id="Phobius"/>
    </source>
</evidence>
<comment type="caution">
    <text evidence="2">The sequence shown here is derived from an EMBL/GenBank/DDBJ whole genome shotgun (WGS) entry which is preliminary data.</text>
</comment>
<reference evidence="2 3" key="1">
    <citation type="journal article" date="2015" name="Genome Announc.">
        <title>Expanding the biotechnology potential of lactobacilli through comparative genomics of 213 strains and associated genera.</title>
        <authorList>
            <person name="Sun Z."/>
            <person name="Harris H.M."/>
            <person name="McCann A."/>
            <person name="Guo C."/>
            <person name="Argimon S."/>
            <person name="Zhang W."/>
            <person name="Yang X."/>
            <person name="Jeffery I.B."/>
            <person name="Cooney J.C."/>
            <person name="Kagawa T.F."/>
            <person name="Liu W."/>
            <person name="Song Y."/>
            <person name="Salvetti E."/>
            <person name="Wrobel A."/>
            <person name="Rasinkangas P."/>
            <person name="Parkhill J."/>
            <person name="Rea M.C."/>
            <person name="O'Sullivan O."/>
            <person name="Ritari J."/>
            <person name="Douillard F.P."/>
            <person name="Paul Ross R."/>
            <person name="Yang R."/>
            <person name="Briner A.E."/>
            <person name="Felis G.E."/>
            <person name="de Vos W.M."/>
            <person name="Barrangou R."/>
            <person name="Klaenhammer T.R."/>
            <person name="Caufield P.W."/>
            <person name="Cui Y."/>
            <person name="Zhang H."/>
            <person name="O'Toole P.W."/>
        </authorList>
    </citation>
    <scope>NUCLEOTIDE SEQUENCE [LARGE SCALE GENOMIC DNA]</scope>
    <source>
        <strain evidence="2 3">DSM 18527</strain>
    </source>
</reference>